<evidence type="ECO:0000313" key="2">
    <source>
        <dbReference type="Proteomes" id="UP001212160"/>
    </source>
</evidence>
<gene>
    <name evidence="1" type="ORF">PNW85_20595</name>
</gene>
<reference evidence="1" key="1">
    <citation type="submission" date="2023-01" db="EMBL/GenBank/DDBJ databases">
        <title>Human gut microbiome strain richness.</title>
        <authorList>
            <person name="Chen-Liaw A."/>
        </authorList>
    </citation>
    <scope>NUCLEOTIDE SEQUENCE</scope>
    <source>
        <strain evidence="1">RTP21484st1_H11_RTP21484_190118</strain>
    </source>
</reference>
<accession>A0AAW6DGU5</accession>
<organism evidence="1 2">
    <name type="scientific">Mediterraneibacter gnavus</name>
    <name type="common">Ruminococcus gnavus</name>
    <dbReference type="NCBI Taxonomy" id="33038"/>
    <lineage>
        <taxon>Bacteria</taxon>
        <taxon>Bacillati</taxon>
        <taxon>Bacillota</taxon>
        <taxon>Clostridia</taxon>
        <taxon>Lachnospirales</taxon>
        <taxon>Lachnospiraceae</taxon>
        <taxon>Mediterraneibacter</taxon>
    </lineage>
</organism>
<protein>
    <submittedName>
        <fullName evidence="1">Uncharacterized protein</fullName>
    </submittedName>
</protein>
<evidence type="ECO:0000313" key="1">
    <source>
        <dbReference type="EMBL" id="MDB8688991.1"/>
    </source>
</evidence>
<proteinExistence type="predicted"/>
<comment type="caution">
    <text evidence="1">The sequence shown here is derived from an EMBL/GenBank/DDBJ whole genome shotgun (WGS) entry which is preliminary data.</text>
</comment>
<dbReference type="Proteomes" id="UP001212160">
    <property type="component" value="Unassembled WGS sequence"/>
</dbReference>
<feature type="non-terminal residue" evidence="1">
    <location>
        <position position="1"/>
    </location>
</feature>
<name>A0AAW6DGU5_MEDGN</name>
<dbReference type="AlphaFoldDB" id="A0AAW6DGU5"/>
<dbReference type="EMBL" id="JAQMLA010000180">
    <property type="protein sequence ID" value="MDB8688991.1"/>
    <property type="molecule type" value="Genomic_DNA"/>
</dbReference>
<sequence length="85" mass="9765">LLFVTENRKSLCHSLGRPSRSDFVQLKFVEATPASAASYYAKKINRDKSAQQEYRKQVKTLPNTSDLFMLDIMREGIKDGDKRLL</sequence>